<comment type="caution">
    <text evidence="2">The sequence shown here is derived from an EMBL/GenBank/DDBJ whole genome shotgun (WGS) entry which is preliminary data.</text>
</comment>
<feature type="chain" id="PRO_5045929668" description="S-adenosyl-L-homocysteine hydrolase" evidence="1">
    <location>
        <begin position="19"/>
        <end position="162"/>
    </location>
</feature>
<dbReference type="Proteomes" id="UP001597215">
    <property type="component" value="Unassembled WGS sequence"/>
</dbReference>
<sequence>MKKVKGSFWALFSAFALAATPAQACWTSAEQDAARIANMNQMLMVSALRCRFGNDNFLSSYNSFVRQNNDVLADQHGIIKARYARSMGEKASFAELDRFMIALANYYGGGHGDPDCAKLDKLSRELSRGKQDVKLLAQLADDVVGVPHQAKHACAITVASRK</sequence>
<gene>
    <name evidence="2" type="ORF">ACFSAG_05620</name>
</gene>
<protein>
    <recommendedName>
        <fullName evidence="4">S-adenosyl-L-homocysteine hydrolase</fullName>
    </recommendedName>
</protein>
<dbReference type="RefSeq" id="WP_374611252.1">
    <property type="nucleotide sequence ID" value="NZ_JBHUEL010000004.1"/>
</dbReference>
<keyword evidence="3" id="KW-1185">Reference proteome</keyword>
<proteinExistence type="predicted"/>
<keyword evidence="1" id="KW-0732">Signal</keyword>
<organism evidence="2 3">
    <name type="scientific">Sphingorhabdus buctiana</name>
    <dbReference type="NCBI Taxonomy" id="1508805"/>
    <lineage>
        <taxon>Bacteria</taxon>
        <taxon>Pseudomonadati</taxon>
        <taxon>Pseudomonadota</taxon>
        <taxon>Alphaproteobacteria</taxon>
        <taxon>Sphingomonadales</taxon>
        <taxon>Sphingomonadaceae</taxon>
        <taxon>Sphingorhabdus</taxon>
    </lineage>
</organism>
<dbReference type="EMBL" id="JBHUEL010000004">
    <property type="protein sequence ID" value="MFD1766317.1"/>
    <property type="molecule type" value="Genomic_DNA"/>
</dbReference>
<evidence type="ECO:0008006" key="4">
    <source>
        <dbReference type="Google" id="ProtNLM"/>
    </source>
</evidence>
<evidence type="ECO:0000256" key="1">
    <source>
        <dbReference type="SAM" id="SignalP"/>
    </source>
</evidence>
<evidence type="ECO:0000313" key="2">
    <source>
        <dbReference type="EMBL" id="MFD1766317.1"/>
    </source>
</evidence>
<evidence type="ECO:0000313" key="3">
    <source>
        <dbReference type="Proteomes" id="UP001597215"/>
    </source>
</evidence>
<feature type="signal peptide" evidence="1">
    <location>
        <begin position="1"/>
        <end position="18"/>
    </location>
</feature>
<name>A0ABW4MD90_9SPHN</name>
<accession>A0ABW4MD90</accession>
<reference evidence="3" key="1">
    <citation type="journal article" date="2019" name="Int. J. Syst. Evol. Microbiol.">
        <title>The Global Catalogue of Microorganisms (GCM) 10K type strain sequencing project: providing services to taxonomists for standard genome sequencing and annotation.</title>
        <authorList>
            <consortium name="The Broad Institute Genomics Platform"/>
            <consortium name="The Broad Institute Genome Sequencing Center for Infectious Disease"/>
            <person name="Wu L."/>
            <person name="Ma J."/>
        </authorList>
    </citation>
    <scope>NUCLEOTIDE SEQUENCE [LARGE SCALE GENOMIC DNA]</scope>
    <source>
        <strain evidence="3">CGMCC 1.12449</strain>
    </source>
</reference>